<dbReference type="PANTHER" id="PTHR46796">
    <property type="entry name" value="HTH-TYPE TRANSCRIPTIONAL ACTIVATOR RHAS-RELATED"/>
    <property type="match status" value="1"/>
</dbReference>
<feature type="domain" description="HTH araC/xylS-type" evidence="5">
    <location>
        <begin position="256"/>
        <end position="357"/>
    </location>
</feature>
<dbReference type="InterPro" id="IPR050204">
    <property type="entry name" value="AraC_XylS_family_regulators"/>
</dbReference>
<dbReference type="Proteomes" id="UP000092207">
    <property type="component" value="Unassembled WGS sequence"/>
</dbReference>
<evidence type="ECO:0000259" key="5">
    <source>
        <dbReference type="PROSITE" id="PS01124"/>
    </source>
</evidence>
<dbReference type="PROSITE" id="PS01124">
    <property type="entry name" value="HTH_ARAC_FAMILY_2"/>
    <property type="match status" value="1"/>
</dbReference>
<evidence type="ECO:0000256" key="3">
    <source>
        <dbReference type="ARBA" id="ARBA00023163"/>
    </source>
</evidence>
<accession>A0A1A2UKM4</accession>
<keyword evidence="2" id="KW-0238">DNA-binding</keyword>
<dbReference type="InterPro" id="IPR009057">
    <property type="entry name" value="Homeodomain-like_sf"/>
</dbReference>
<keyword evidence="3" id="KW-0804">Transcription</keyword>
<proteinExistence type="predicted"/>
<evidence type="ECO:0000256" key="1">
    <source>
        <dbReference type="ARBA" id="ARBA00023015"/>
    </source>
</evidence>
<reference evidence="6 7" key="1">
    <citation type="submission" date="2016-06" db="EMBL/GenBank/DDBJ databases">
        <authorList>
            <person name="Kjaerup R.B."/>
            <person name="Dalgaard T.S."/>
            <person name="Juul-Madsen H.R."/>
        </authorList>
    </citation>
    <scope>NUCLEOTIDE SEQUENCE [LARGE SCALE GENOMIC DNA]</scope>
    <source>
        <strain evidence="6 7">E2838</strain>
    </source>
</reference>
<evidence type="ECO:0000313" key="7">
    <source>
        <dbReference type="Proteomes" id="UP000092207"/>
    </source>
</evidence>
<evidence type="ECO:0000256" key="2">
    <source>
        <dbReference type="ARBA" id="ARBA00023125"/>
    </source>
</evidence>
<evidence type="ECO:0000256" key="4">
    <source>
        <dbReference type="SAM" id="MobiDB-lite"/>
    </source>
</evidence>
<feature type="compositionally biased region" description="Polar residues" evidence="4">
    <location>
        <begin position="1"/>
        <end position="11"/>
    </location>
</feature>
<dbReference type="PANTHER" id="PTHR46796:SF12">
    <property type="entry name" value="HTH-TYPE DNA-BINDING TRANSCRIPTIONAL ACTIVATOR EUTR"/>
    <property type="match status" value="1"/>
</dbReference>
<feature type="compositionally biased region" description="Basic and acidic residues" evidence="4">
    <location>
        <begin position="30"/>
        <end position="40"/>
    </location>
</feature>
<dbReference type="SUPFAM" id="SSF46689">
    <property type="entry name" value="Homeodomain-like"/>
    <property type="match status" value="2"/>
</dbReference>
<protein>
    <submittedName>
        <fullName evidence="6">AraC family transcriptional regulator</fullName>
    </submittedName>
</protein>
<keyword evidence="1" id="KW-0805">Transcription regulation</keyword>
<comment type="caution">
    <text evidence="6">The sequence shown here is derived from an EMBL/GenBank/DDBJ whole genome shotgun (WGS) entry which is preliminary data.</text>
</comment>
<gene>
    <name evidence="6" type="ORF">A5679_25435</name>
</gene>
<dbReference type="GO" id="GO:0003700">
    <property type="term" value="F:DNA-binding transcription factor activity"/>
    <property type="evidence" value="ECO:0007669"/>
    <property type="project" value="InterPro"/>
</dbReference>
<dbReference type="InterPro" id="IPR018060">
    <property type="entry name" value="HTH_AraC"/>
</dbReference>
<dbReference type="Gene3D" id="1.10.10.60">
    <property type="entry name" value="Homeodomain-like"/>
    <property type="match status" value="1"/>
</dbReference>
<dbReference type="SMART" id="SM00342">
    <property type="entry name" value="HTH_ARAC"/>
    <property type="match status" value="1"/>
</dbReference>
<name>A0A1A2UKM4_MYCSC</name>
<dbReference type="RefSeq" id="WP_067310014.1">
    <property type="nucleotide sequence ID" value="NZ_LZJY01000378.1"/>
</dbReference>
<dbReference type="AlphaFoldDB" id="A0A1A2UKM4"/>
<feature type="region of interest" description="Disordered" evidence="4">
    <location>
        <begin position="1"/>
        <end position="47"/>
    </location>
</feature>
<organism evidence="6 7">
    <name type="scientific">Mycobacterium scrofulaceum</name>
    <dbReference type="NCBI Taxonomy" id="1783"/>
    <lineage>
        <taxon>Bacteria</taxon>
        <taxon>Bacillati</taxon>
        <taxon>Actinomycetota</taxon>
        <taxon>Actinomycetes</taxon>
        <taxon>Mycobacteriales</taxon>
        <taxon>Mycobacteriaceae</taxon>
        <taxon>Mycobacterium</taxon>
    </lineage>
</organism>
<dbReference type="GO" id="GO:0043565">
    <property type="term" value="F:sequence-specific DNA binding"/>
    <property type="evidence" value="ECO:0007669"/>
    <property type="project" value="InterPro"/>
</dbReference>
<dbReference type="EMBL" id="LZJY01000378">
    <property type="protein sequence ID" value="OBH88817.1"/>
    <property type="molecule type" value="Genomic_DNA"/>
</dbReference>
<dbReference type="InterPro" id="IPR018062">
    <property type="entry name" value="HTH_AraC-typ_CS"/>
</dbReference>
<evidence type="ECO:0000313" key="6">
    <source>
        <dbReference type="EMBL" id="OBH88817.1"/>
    </source>
</evidence>
<dbReference type="PROSITE" id="PS00041">
    <property type="entry name" value="HTH_ARAC_FAMILY_1"/>
    <property type="match status" value="1"/>
</dbReference>
<dbReference type="Pfam" id="PF12833">
    <property type="entry name" value="HTH_18"/>
    <property type="match status" value="1"/>
</dbReference>
<sequence>MTALTSVTDNTGPGEVAGAVGRPPVAGQVDRTRAVGDAGRRVRGPASALRHDQFRTVEPQAAREFFAGAYSPAWRVAGLTSRSAVSHRRCEAGAVTVDDVMIQGRVALEIAASDSIIVIQPRGGSMSVAGGPPATVDFPVLVAQGMPCVLQCNGARFDVVSLAADVLHKVAADWHAPLPRQIHFLDWRPRSRAAVRAWHRALDYVALTLAGPDTAHQPLVVAGLAPLLAGALLECYPSNVTELDLANEPSLPETLKDAVSFIHRHAAGDVSINDVAAAVHLTPRAVQYLFRRQLGSTPTEYIRRVRLSRAHQELLAGTTSHTTVTEIAQRWGFAHTGRFAVLYRQTYGQSPHTTLRHMTAGS</sequence>